<reference evidence="3" key="1">
    <citation type="journal article" date="2023" name="Plant J.">
        <title>The genome of the king protea, Protea cynaroides.</title>
        <authorList>
            <person name="Chang J."/>
            <person name="Duong T.A."/>
            <person name="Schoeman C."/>
            <person name="Ma X."/>
            <person name="Roodt D."/>
            <person name="Barker N."/>
            <person name="Li Z."/>
            <person name="Van de Peer Y."/>
            <person name="Mizrachi E."/>
        </authorList>
    </citation>
    <scope>NUCLEOTIDE SEQUENCE</scope>
    <source>
        <tissue evidence="3">Young leaves</tissue>
    </source>
</reference>
<dbReference type="PANTHER" id="PTHR11467:SF109">
    <property type="entry name" value="H15 DOMAIN-CONTAINING PROTEIN"/>
    <property type="match status" value="1"/>
</dbReference>
<dbReference type="PANTHER" id="PTHR11467">
    <property type="entry name" value="HISTONE H1"/>
    <property type="match status" value="1"/>
</dbReference>
<keyword evidence="1" id="KW-0238">DNA-binding</keyword>
<keyword evidence="4" id="KW-1185">Reference proteome</keyword>
<evidence type="ECO:0000313" key="3">
    <source>
        <dbReference type="EMBL" id="KAJ4960482.1"/>
    </source>
</evidence>
<proteinExistence type="predicted"/>
<dbReference type="GO" id="GO:0030261">
    <property type="term" value="P:chromosome condensation"/>
    <property type="evidence" value="ECO:0007669"/>
    <property type="project" value="TreeGrafter"/>
</dbReference>
<dbReference type="Proteomes" id="UP001141806">
    <property type="component" value="Unassembled WGS sequence"/>
</dbReference>
<evidence type="ECO:0000313" key="4">
    <source>
        <dbReference type="Proteomes" id="UP001141806"/>
    </source>
</evidence>
<evidence type="ECO:0000256" key="2">
    <source>
        <dbReference type="SAM" id="MobiDB-lite"/>
    </source>
</evidence>
<sequence>MIQKAIERLEEEGGSAKASTSSYIGSTYRNLPWAHSHLLPLYLSQLTETTSNDDGGDDTFLAAPSMTRLRKEPKKEPSRRPQSPNEDDRIELRNMGPKRKKLLKWYFGFEEIENLAVDGAIGMVEVVCYDGEDAERDLRLPWQRRRSSSSRTGFLRPPRIT</sequence>
<accession>A0A9Q0K2J3</accession>
<dbReference type="GO" id="GO:0045910">
    <property type="term" value="P:negative regulation of DNA recombination"/>
    <property type="evidence" value="ECO:0007669"/>
    <property type="project" value="TreeGrafter"/>
</dbReference>
<dbReference type="AlphaFoldDB" id="A0A9Q0K2J3"/>
<dbReference type="GO" id="GO:0003690">
    <property type="term" value="F:double-stranded DNA binding"/>
    <property type="evidence" value="ECO:0007669"/>
    <property type="project" value="TreeGrafter"/>
</dbReference>
<gene>
    <name evidence="3" type="ORF">NE237_020392</name>
</gene>
<comment type="caution">
    <text evidence="3">The sequence shown here is derived from an EMBL/GenBank/DDBJ whole genome shotgun (WGS) entry which is preliminary data.</text>
</comment>
<dbReference type="OrthoDB" id="1110759at2759"/>
<organism evidence="3 4">
    <name type="scientific">Protea cynaroides</name>
    <dbReference type="NCBI Taxonomy" id="273540"/>
    <lineage>
        <taxon>Eukaryota</taxon>
        <taxon>Viridiplantae</taxon>
        <taxon>Streptophyta</taxon>
        <taxon>Embryophyta</taxon>
        <taxon>Tracheophyta</taxon>
        <taxon>Spermatophyta</taxon>
        <taxon>Magnoliopsida</taxon>
        <taxon>Proteales</taxon>
        <taxon>Proteaceae</taxon>
        <taxon>Protea</taxon>
    </lineage>
</organism>
<dbReference type="GO" id="GO:0005730">
    <property type="term" value="C:nucleolus"/>
    <property type="evidence" value="ECO:0007669"/>
    <property type="project" value="TreeGrafter"/>
</dbReference>
<dbReference type="EMBL" id="JAMYWD010000009">
    <property type="protein sequence ID" value="KAJ4960482.1"/>
    <property type="molecule type" value="Genomic_DNA"/>
</dbReference>
<name>A0A9Q0K2J3_9MAGN</name>
<evidence type="ECO:0000256" key="1">
    <source>
        <dbReference type="ARBA" id="ARBA00023125"/>
    </source>
</evidence>
<protein>
    <submittedName>
        <fullName evidence="3">Uncharacterized protein</fullName>
    </submittedName>
</protein>
<feature type="compositionally biased region" description="Basic and acidic residues" evidence="2">
    <location>
        <begin position="69"/>
        <end position="79"/>
    </location>
</feature>
<feature type="region of interest" description="Disordered" evidence="2">
    <location>
        <begin position="48"/>
        <end position="93"/>
    </location>
</feature>
<dbReference type="GO" id="GO:0031492">
    <property type="term" value="F:nucleosomal DNA binding"/>
    <property type="evidence" value="ECO:0007669"/>
    <property type="project" value="TreeGrafter"/>
</dbReference>